<keyword evidence="2" id="KW-0143">Chaperone</keyword>
<keyword evidence="4" id="KW-1185">Reference proteome</keyword>
<dbReference type="RefSeq" id="WP_380137103.1">
    <property type="nucleotide sequence ID" value="NZ_JBHLUI010000008.1"/>
</dbReference>
<sequence length="219" mass="23106">MAADLLLALLADARLPVGAHTQSGGLEPAMTHGGLRAADVPRFLVGRLATCVPVDAGTAVVARSRGLGDPVGLPAVEEAWAARTPSAPLRAAARVQGRGYLRMASRLWPDPLWAALGREPARPVVLGVLAALAGLDAARLVRLVAHDDVATVTAAALKLDPADPVEAARWTLQTHDRIEALVPRLARLTDPEQIPASSAPLLEEFSLLHTRTDQRLFHA</sequence>
<protein>
    <submittedName>
        <fullName evidence="3">Urease accessory protein UreF</fullName>
    </submittedName>
</protein>
<evidence type="ECO:0000313" key="4">
    <source>
        <dbReference type="Proteomes" id="UP001589748"/>
    </source>
</evidence>
<comment type="caution">
    <text evidence="3">The sequence shown here is derived from an EMBL/GenBank/DDBJ whole genome shotgun (WGS) entry which is preliminary data.</text>
</comment>
<accession>A0ABV5LW47</accession>
<dbReference type="Pfam" id="PF01730">
    <property type="entry name" value="UreF"/>
    <property type="match status" value="1"/>
</dbReference>
<keyword evidence="1" id="KW-0996">Nickel insertion</keyword>
<reference evidence="3 4" key="1">
    <citation type="submission" date="2024-09" db="EMBL/GenBank/DDBJ databases">
        <authorList>
            <person name="Sun Q."/>
            <person name="Mori K."/>
        </authorList>
    </citation>
    <scope>NUCLEOTIDE SEQUENCE [LARGE SCALE GENOMIC DNA]</scope>
    <source>
        <strain evidence="3 4">TISTR 1856</strain>
    </source>
</reference>
<dbReference type="Proteomes" id="UP001589748">
    <property type="component" value="Unassembled WGS sequence"/>
</dbReference>
<evidence type="ECO:0000313" key="3">
    <source>
        <dbReference type="EMBL" id="MFB9378317.1"/>
    </source>
</evidence>
<dbReference type="PANTHER" id="PTHR33620">
    <property type="entry name" value="UREASE ACCESSORY PROTEIN F"/>
    <property type="match status" value="1"/>
</dbReference>
<evidence type="ECO:0000256" key="1">
    <source>
        <dbReference type="ARBA" id="ARBA00022988"/>
    </source>
</evidence>
<dbReference type="Gene3D" id="1.10.4190.10">
    <property type="entry name" value="Urease accessory protein UreF"/>
    <property type="match status" value="1"/>
</dbReference>
<organism evidence="3 4">
    <name type="scientific">Kineococcus gynurae</name>
    <dbReference type="NCBI Taxonomy" id="452979"/>
    <lineage>
        <taxon>Bacteria</taxon>
        <taxon>Bacillati</taxon>
        <taxon>Actinomycetota</taxon>
        <taxon>Actinomycetes</taxon>
        <taxon>Kineosporiales</taxon>
        <taxon>Kineosporiaceae</taxon>
        <taxon>Kineococcus</taxon>
    </lineage>
</organism>
<dbReference type="InterPro" id="IPR038277">
    <property type="entry name" value="UreF_sf"/>
</dbReference>
<gene>
    <name evidence="3" type="ORF">ACFFVI_15210</name>
</gene>
<dbReference type="InterPro" id="IPR002639">
    <property type="entry name" value="UreF"/>
</dbReference>
<name>A0ABV5LW47_9ACTN</name>
<dbReference type="PANTHER" id="PTHR33620:SF1">
    <property type="entry name" value="UREASE ACCESSORY PROTEIN F"/>
    <property type="match status" value="1"/>
</dbReference>
<dbReference type="EMBL" id="JBHMDM010000007">
    <property type="protein sequence ID" value="MFB9378317.1"/>
    <property type="molecule type" value="Genomic_DNA"/>
</dbReference>
<evidence type="ECO:0000256" key="2">
    <source>
        <dbReference type="ARBA" id="ARBA00023186"/>
    </source>
</evidence>
<proteinExistence type="predicted"/>